<keyword evidence="4" id="KW-0680">Restriction system</keyword>
<dbReference type="Pfam" id="PF00145">
    <property type="entry name" value="DNA_methylase"/>
    <property type="match status" value="1"/>
</dbReference>
<dbReference type="GO" id="GO:0008168">
    <property type="term" value="F:methyltransferase activity"/>
    <property type="evidence" value="ECO:0007669"/>
    <property type="project" value="UniProtKB-KW"/>
</dbReference>
<dbReference type="PRINTS" id="PR00105">
    <property type="entry name" value="C5METTRFRASE"/>
</dbReference>
<name>A0ABT2N888_9CYAN</name>
<comment type="caution">
    <text evidence="9">The sequence shown here is derived from an EMBL/GenBank/DDBJ whole genome shotgun (WGS) entry which is preliminary data.</text>
</comment>
<dbReference type="Gene3D" id="3.90.120.10">
    <property type="entry name" value="DNA Methylase, subunit A, domain 2"/>
    <property type="match status" value="1"/>
</dbReference>
<dbReference type="PROSITE" id="PS00094">
    <property type="entry name" value="C5_MTASE_1"/>
    <property type="match status" value="1"/>
</dbReference>
<dbReference type="PROSITE" id="PS00095">
    <property type="entry name" value="C5_MTASE_2"/>
    <property type="match status" value="1"/>
</dbReference>
<evidence type="ECO:0000256" key="7">
    <source>
        <dbReference type="RuleBase" id="RU000417"/>
    </source>
</evidence>
<dbReference type="Gene3D" id="3.40.50.150">
    <property type="entry name" value="Vaccinia Virus protein VP39"/>
    <property type="match status" value="1"/>
</dbReference>
<evidence type="ECO:0000313" key="10">
    <source>
        <dbReference type="Proteomes" id="UP001525961"/>
    </source>
</evidence>
<feature type="region of interest" description="Disordered" evidence="8">
    <location>
        <begin position="331"/>
        <end position="351"/>
    </location>
</feature>
<organism evidence="9 10">
    <name type="scientific">Laspinema olomoucense D3b</name>
    <dbReference type="NCBI Taxonomy" id="2953688"/>
    <lineage>
        <taxon>Bacteria</taxon>
        <taxon>Bacillati</taxon>
        <taxon>Cyanobacteriota</taxon>
        <taxon>Cyanophyceae</taxon>
        <taxon>Oscillatoriophycideae</taxon>
        <taxon>Oscillatoriales</taxon>
        <taxon>Laspinemataceae</taxon>
        <taxon>Laspinema</taxon>
        <taxon>Laspinema olomoucense</taxon>
    </lineage>
</organism>
<keyword evidence="1 5" id="KW-0489">Methyltransferase</keyword>
<dbReference type="Proteomes" id="UP001525961">
    <property type="component" value="Unassembled WGS sequence"/>
</dbReference>
<dbReference type="CDD" id="cd00315">
    <property type="entry name" value="Cyt_C5_DNA_methylase"/>
    <property type="match status" value="1"/>
</dbReference>
<dbReference type="PROSITE" id="PS51679">
    <property type="entry name" value="SAM_MT_C5"/>
    <property type="match status" value="1"/>
</dbReference>
<dbReference type="InterPro" id="IPR018117">
    <property type="entry name" value="C5_DNA_meth_AS"/>
</dbReference>
<sequence length="351" mass="40143">MTNSIKFIDLFAGIGGFRIAFEKAGYHCVYSCEINEACQKVYHQNFGDLPEKDITTLDIQNIPNHDVLTAGFPCQPFSISGKRNGFKDTRGTLFFHLCKIIEIKRPQVIVLENVKHLLHLDQGKVLDTILYSLEDLGYCVTYNLLNSKDFQLPQNRERVIIIGTLNKKFNFDLIKPQIPTPSLEEFLDKEGPFEYLKPEDYTLIEYPKPQASGLIFVGYRNKNIWKTGIRPNTEHLSRVHRQPNRIYSVKGVHPTLPSQETSGRFFIYIPEENAVRKLTLKECYRIMGFPDTFKKYSSSGECYKQIGNSVCIPMIHELAVQIKQQNLLEESKRTEPCSRSVPQGKGGATQG</sequence>
<dbReference type="PANTHER" id="PTHR46098:SF1">
    <property type="entry name" value="TRNA (CYTOSINE(38)-C(5))-METHYLTRANSFERASE"/>
    <property type="match status" value="1"/>
</dbReference>
<keyword evidence="3 5" id="KW-0949">S-adenosyl-L-methionine</keyword>
<dbReference type="InterPro" id="IPR050750">
    <property type="entry name" value="C5-MTase"/>
</dbReference>
<dbReference type="EC" id="2.1.1.37" evidence="7"/>
<dbReference type="InterPro" id="IPR029063">
    <property type="entry name" value="SAM-dependent_MTases_sf"/>
</dbReference>
<comment type="catalytic activity">
    <reaction evidence="7">
        <text>a 2'-deoxycytidine in DNA + S-adenosyl-L-methionine = a 5-methyl-2'-deoxycytidine in DNA + S-adenosyl-L-homocysteine + H(+)</text>
        <dbReference type="Rhea" id="RHEA:13681"/>
        <dbReference type="Rhea" id="RHEA-COMP:11369"/>
        <dbReference type="Rhea" id="RHEA-COMP:11370"/>
        <dbReference type="ChEBI" id="CHEBI:15378"/>
        <dbReference type="ChEBI" id="CHEBI:57856"/>
        <dbReference type="ChEBI" id="CHEBI:59789"/>
        <dbReference type="ChEBI" id="CHEBI:85452"/>
        <dbReference type="ChEBI" id="CHEBI:85454"/>
        <dbReference type="EC" id="2.1.1.37"/>
    </reaction>
</comment>
<evidence type="ECO:0000256" key="1">
    <source>
        <dbReference type="ARBA" id="ARBA00022603"/>
    </source>
</evidence>
<evidence type="ECO:0000256" key="3">
    <source>
        <dbReference type="ARBA" id="ARBA00022691"/>
    </source>
</evidence>
<feature type="active site" evidence="5">
    <location>
        <position position="74"/>
    </location>
</feature>
<gene>
    <name evidence="9" type="ORF">NG792_10115</name>
</gene>
<evidence type="ECO:0000256" key="2">
    <source>
        <dbReference type="ARBA" id="ARBA00022679"/>
    </source>
</evidence>
<comment type="similarity">
    <text evidence="5 6">Belongs to the class I-like SAM-binding methyltransferase superfamily. C5-methyltransferase family.</text>
</comment>
<dbReference type="PANTHER" id="PTHR46098">
    <property type="entry name" value="TRNA (CYTOSINE(38)-C(5))-METHYLTRANSFERASE"/>
    <property type="match status" value="1"/>
</dbReference>
<dbReference type="InterPro" id="IPR031303">
    <property type="entry name" value="C5_meth_CS"/>
</dbReference>
<accession>A0ABT2N888</accession>
<proteinExistence type="inferred from homology"/>
<dbReference type="EMBL" id="JAMXFA010000011">
    <property type="protein sequence ID" value="MCT7978059.1"/>
    <property type="molecule type" value="Genomic_DNA"/>
</dbReference>
<evidence type="ECO:0000256" key="8">
    <source>
        <dbReference type="SAM" id="MobiDB-lite"/>
    </source>
</evidence>
<keyword evidence="10" id="KW-1185">Reference proteome</keyword>
<evidence type="ECO:0000256" key="6">
    <source>
        <dbReference type="RuleBase" id="RU000416"/>
    </source>
</evidence>
<dbReference type="NCBIfam" id="TIGR00675">
    <property type="entry name" value="dcm"/>
    <property type="match status" value="1"/>
</dbReference>
<evidence type="ECO:0000256" key="4">
    <source>
        <dbReference type="ARBA" id="ARBA00022747"/>
    </source>
</evidence>
<evidence type="ECO:0000313" key="9">
    <source>
        <dbReference type="EMBL" id="MCT7978059.1"/>
    </source>
</evidence>
<evidence type="ECO:0000256" key="5">
    <source>
        <dbReference type="PROSITE-ProRule" id="PRU01016"/>
    </source>
</evidence>
<dbReference type="RefSeq" id="WP_261235373.1">
    <property type="nucleotide sequence ID" value="NZ_JAMXFA010000011.1"/>
</dbReference>
<keyword evidence="2 5" id="KW-0808">Transferase</keyword>
<dbReference type="SUPFAM" id="SSF53335">
    <property type="entry name" value="S-adenosyl-L-methionine-dependent methyltransferases"/>
    <property type="match status" value="1"/>
</dbReference>
<dbReference type="InterPro" id="IPR001525">
    <property type="entry name" value="C5_MeTfrase"/>
</dbReference>
<dbReference type="GO" id="GO:0032259">
    <property type="term" value="P:methylation"/>
    <property type="evidence" value="ECO:0007669"/>
    <property type="project" value="UniProtKB-KW"/>
</dbReference>
<protein>
    <recommendedName>
        <fullName evidence="7">Cytosine-specific methyltransferase</fullName>
        <ecNumber evidence="7">2.1.1.37</ecNumber>
    </recommendedName>
</protein>
<reference evidence="9 10" key="1">
    <citation type="journal article" date="2022" name="Front. Microbiol.">
        <title>High genomic differentiation and limited gene flow indicate recent cryptic speciation within the genus Laspinema (cyanobacteria).</title>
        <authorList>
            <person name="Stanojkovic A."/>
            <person name="Skoupy S."/>
            <person name="Skaloud P."/>
            <person name="Dvorak P."/>
        </authorList>
    </citation>
    <scope>NUCLEOTIDE SEQUENCE [LARGE SCALE GENOMIC DNA]</scope>
    <source>
        <strain evidence="9 10">D3b</strain>
    </source>
</reference>